<organism evidence="2 3">
    <name type="scientific">Liparis tanakae</name>
    <name type="common">Tanaka's snailfish</name>
    <dbReference type="NCBI Taxonomy" id="230148"/>
    <lineage>
        <taxon>Eukaryota</taxon>
        <taxon>Metazoa</taxon>
        <taxon>Chordata</taxon>
        <taxon>Craniata</taxon>
        <taxon>Vertebrata</taxon>
        <taxon>Euteleostomi</taxon>
        <taxon>Actinopterygii</taxon>
        <taxon>Neopterygii</taxon>
        <taxon>Teleostei</taxon>
        <taxon>Neoteleostei</taxon>
        <taxon>Acanthomorphata</taxon>
        <taxon>Eupercaria</taxon>
        <taxon>Perciformes</taxon>
        <taxon>Cottioidei</taxon>
        <taxon>Cottales</taxon>
        <taxon>Liparidae</taxon>
        <taxon>Liparis</taxon>
    </lineage>
</organism>
<dbReference type="AlphaFoldDB" id="A0A4Z2IML3"/>
<keyword evidence="1" id="KW-1133">Transmembrane helix</keyword>
<evidence type="ECO:0000256" key="1">
    <source>
        <dbReference type="SAM" id="Phobius"/>
    </source>
</evidence>
<accession>A0A4Z2IML3</accession>
<proteinExistence type="predicted"/>
<name>A0A4Z2IML3_9TELE</name>
<feature type="transmembrane region" description="Helical" evidence="1">
    <location>
        <begin position="12"/>
        <end position="29"/>
    </location>
</feature>
<dbReference type="EMBL" id="SRLO01000067">
    <property type="protein sequence ID" value="TNN79136.1"/>
    <property type="molecule type" value="Genomic_DNA"/>
</dbReference>
<evidence type="ECO:0000313" key="3">
    <source>
        <dbReference type="Proteomes" id="UP000314294"/>
    </source>
</evidence>
<keyword evidence="1" id="KW-0472">Membrane</keyword>
<evidence type="ECO:0000313" key="2">
    <source>
        <dbReference type="EMBL" id="TNN79136.1"/>
    </source>
</evidence>
<gene>
    <name evidence="2" type="ORF">EYF80_010584</name>
</gene>
<keyword evidence="3" id="KW-1185">Reference proteome</keyword>
<keyword evidence="1" id="KW-0812">Transmembrane</keyword>
<reference evidence="2 3" key="1">
    <citation type="submission" date="2019-03" db="EMBL/GenBank/DDBJ databases">
        <title>First draft genome of Liparis tanakae, snailfish: a comprehensive survey of snailfish specific genes.</title>
        <authorList>
            <person name="Kim W."/>
            <person name="Song I."/>
            <person name="Jeong J.-H."/>
            <person name="Kim D."/>
            <person name="Kim S."/>
            <person name="Ryu S."/>
            <person name="Song J.Y."/>
            <person name="Lee S.K."/>
        </authorList>
    </citation>
    <scope>NUCLEOTIDE SEQUENCE [LARGE SCALE GENOMIC DNA]</scope>
    <source>
        <tissue evidence="2">Muscle</tissue>
    </source>
</reference>
<dbReference type="Proteomes" id="UP000314294">
    <property type="component" value="Unassembled WGS sequence"/>
</dbReference>
<sequence length="83" mass="9052">MCWGRPCVRQKEMVVVVMVVVVVVVAVPQDPICLDPDARLKGQRRNQVDKAKRQAVGVGHIHSAVGHKEGLKVPCAGFKTVLI</sequence>
<protein>
    <submittedName>
        <fullName evidence="2">Uncharacterized protein</fullName>
    </submittedName>
</protein>
<comment type="caution">
    <text evidence="2">The sequence shown here is derived from an EMBL/GenBank/DDBJ whole genome shotgun (WGS) entry which is preliminary data.</text>
</comment>